<accession>A0ABX0UA86</accession>
<feature type="transmembrane region" description="Helical" evidence="1">
    <location>
        <begin position="107"/>
        <end position="129"/>
    </location>
</feature>
<gene>
    <name evidence="2" type="ORF">FHR24_000436</name>
</gene>
<keyword evidence="3" id="KW-1185">Reference proteome</keyword>
<feature type="transmembrane region" description="Helical" evidence="1">
    <location>
        <begin position="64"/>
        <end position="87"/>
    </location>
</feature>
<evidence type="ECO:0000256" key="1">
    <source>
        <dbReference type="SAM" id="Phobius"/>
    </source>
</evidence>
<protein>
    <submittedName>
        <fullName evidence="2">Uncharacterized protein</fullName>
    </submittedName>
</protein>
<evidence type="ECO:0000313" key="3">
    <source>
        <dbReference type="Proteomes" id="UP000745859"/>
    </source>
</evidence>
<keyword evidence="1" id="KW-0472">Membrane</keyword>
<comment type="caution">
    <text evidence="2">The sequence shown here is derived from an EMBL/GenBank/DDBJ whole genome shotgun (WGS) entry which is preliminary data.</text>
</comment>
<reference evidence="2 3" key="1">
    <citation type="submission" date="2020-03" db="EMBL/GenBank/DDBJ databases">
        <title>Genomic Encyclopedia of Type Strains, Phase IV (KMG-IV): sequencing the most valuable type-strain genomes for metagenomic binning, comparative biology and taxonomic classification.</title>
        <authorList>
            <person name="Goeker M."/>
        </authorList>
    </citation>
    <scope>NUCLEOTIDE SEQUENCE [LARGE SCALE GENOMIC DNA]</scope>
    <source>
        <strain evidence="2 3">DSM 101599</strain>
    </source>
</reference>
<name>A0ABX0UA86_9FLAO</name>
<feature type="transmembrane region" description="Helical" evidence="1">
    <location>
        <begin position="29"/>
        <end position="52"/>
    </location>
</feature>
<organism evidence="2 3">
    <name type="scientific">Wenyingzhuangia heitensis</name>
    <dbReference type="NCBI Taxonomy" id="1487859"/>
    <lineage>
        <taxon>Bacteria</taxon>
        <taxon>Pseudomonadati</taxon>
        <taxon>Bacteroidota</taxon>
        <taxon>Flavobacteriia</taxon>
        <taxon>Flavobacteriales</taxon>
        <taxon>Flavobacteriaceae</taxon>
        <taxon>Wenyingzhuangia</taxon>
    </lineage>
</organism>
<sequence length="134" mass="16129">MKIKIIAFLLALFSMLIFSEGVLFTTLFYVPTILWIFPFYVWFWLSAFYFKNSFGKQLKLYQKIAIILLNSFLLFSFLYVGLQLWKINTGNILMSDNSIFQINLKNIWFWVIYQSYLLLFFFSTFKLLVTIDQK</sequence>
<evidence type="ECO:0000313" key="2">
    <source>
        <dbReference type="EMBL" id="NIJ43997.1"/>
    </source>
</evidence>
<keyword evidence="1" id="KW-1133">Transmembrane helix</keyword>
<dbReference type="RefSeq" id="WP_167183200.1">
    <property type="nucleotide sequence ID" value="NZ_JAASQL010000001.1"/>
</dbReference>
<proteinExistence type="predicted"/>
<dbReference type="Proteomes" id="UP000745859">
    <property type="component" value="Unassembled WGS sequence"/>
</dbReference>
<dbReference type="EMBL" id="JAASQL010000001">
    <property type="protein sequence ID" value="NIJ43997.1"/>
    <property type="molecule type" value="Genomic_DNA"/>
</dbReference>
<keyword evidence="1" id="KW-0812">Transmembrane</keyword>